<protein>
    <submittedName>
        <fullName evidence="1">Uncharacterized protein</fullName>
    </submittedName>
</protein>
<proteinExistence type="predicted"/>
<dbReference type="Proteomes" id="UP000826195">
    <property type="component" value="Unassembled WGS sequence"/>
</dbReference>
<comment type="caution">
    <text evidence="1">The sequence shown here is derived from an EMBL/GenBank/DDBJ whole genome shotgun (WGS) entry which is preliminary data.</text>
</comment>
<dbReference type="EMBL" id="JAHXZJ010000002">
    <property type="protein sequence ID" value="KAH0564154.1"/>
    <property type="molecule type" value="Genomic_DNA"/>
</dbReference>
<keyword evidence="2" id="KW-1185">Reference proteome</keyword>
<sequence>MRHLVGVTARDDGNTFRNHSSRVTYAATFQVIMQNIMRKFSHCWLPVLHSPIQYPICIMIKFNYALKFSKQFYVLYVYKLRVERAQEQDACTFACLAILYEENITEAREITQDFCLILVSLRRWLVLKIRAALRHPKNLSRSIKLSSALTPVRTCSRIMPFEGFVEFFGVENSTGNLFKL</sequence>
<reference evidence="1 2" key="1">
    <citation type="journal article" date="2021" name="J. Hered.">
        <title>A chromosome-level genome assembly of the parasitoid wasp, Cotesia glomerata (Hymenoptera: Braconidae).</title>
        <authorList>
            <person name="Pinto B.J."/>
            <person name="Weis J.J."/>
            <person name="Gamble T."/>
            <person name="Ode P.J."/>
            <person name="Paul R."/>
            <person name="Zaspel J.M."/>
        </authorList>
    </citation>
    <scope>NUCLEOTIDE SEQUENCE [LARGE SCALE GENOMIC DNA]</scope>
    <source>
        <strain evidence="1">CgM1</strain>
    </source>
</reference>
<name>A0AAV7J425_COTGL</name>
<evidence type="ECO:0000313" key="1">
    <source>
        <dbReference type="EMBL" id="KAH0564154.1"/>
    </source>
</evidence>
<organism evidence="1 2">
    <name type="scientific">Cotesia glomerata</name>
    <name type="common">Lepidopteran parasitic wasp</name>
    <name type="synonym">Apanteles glomeratus</name>
    <dbReference type="NCBI Taxonomy" id="32391"/>
    <lineage>
        <taxon>Eukaryota</taxon>
        <taxon>Metazoa</taxon>
        <taxon>Ecdysozoa</taxon>
        <taxon>Arthropoda</taxon>
        <taxon>Hexapoda</taxon>
        <taxon>Insecta</taxon>
        <taxon>Pterygota</taxon>
        <taxon>Neoptera</taxon>
        <taxon>Endopterygota</taxon>
        <taxon>Hymenoptera</taxon>
        <taxon>Apocrita</taxon>
        <taxon>Ichneumonoidea</taxon>
        <taxon>Braconidae</taxon>
        <taxon>Microgastrinae</taxon>
        <taxon>Cotesia</taxon>
    </lineage>
</organism>
<evidence type="ECO:0000313" key="2">
    <source>
        <dbReference type="Proteomes" id="UP000826195"/>
    </source>
</evidence>
<dbReference type="AlphaFoldDB" id="A0AAV7J425"/>
<gene>
    <name evidence="1" type="ORF">KQX54_009786</name>
</gene>
<accession>A0AAV7J425</accession>